<proteinExistence type="inferred from homology"/>
<organism evidence="5 6">
    <name type="scientific">Umezawaea endophytica</name>
    <dbReference type="NCBI Taxonomy" id="1654476"/>
    <lineage>
        <taxon>Bacteria</taxon>
        <taxon>Bacillati</taxon>
        <taxon>Actinomycetota</taxon>
        <taxon>Actinomycetes</taxon>
        <taxon>Pseudonocardiales</taxon>
        <taxon>Pseudonocardiaceae</taxon>
        <taxon>Umezawaea</taxon>
    </lineage>
</organism>
<dbReference type="EMBL" id="JANYMP010000004">
    <property type="protein sequence ID" value="MCS7477533.1"/>
    <property type="molecule type" value="Genomic_DNA"/>
</dbReference>
<dbReference type="Gene3D" id="3.40.50.2000">
    <property type="entry name" value="Glycogen Phosphorylase B"/>
    <property type="match status" value="2"/>
</dbReference>
<accession>A0A9X2VLR7</accession>
<reference evidence="5" key="1">
    <citation type="submission" date="2022-08" db="EMBL/GenBank/DDBJ databases">
        <authorList>
            <person name="Tistechok S."/>
            <person name="Samborskyy M."/>
            <person name="Roman I."/>
        </authorList>
    </citation>
    <scope>NUCLEOTIDE SEQUENCE</scope>
    <source>
        <strain evidence="5">DSM 103496</strain>
    </source>
</reference>
<evidence type="ECO:0000313" key="6">
    <source>
        <dbReference type="Proteomes" id="UP001141259"/>
    </source>
</evidence>
<name>A0A9X2VLR7_9PSEU</name>
<evidence type="ECO:0000313" key="5">
    <source>
        <dbReference type="EMBL" id="MCS7477533.1"/>
    </source>
</evidence>
<evidence type="ECO:0000256" key="2">
    <source>
        <dbReference type="ARBA" id="ARBA00022676"/>
    </source>
</evidence>
<dbReference type="CDD" id="cd03801">
    <property type="entry name" value="GT4_PimA-like"/>
    <property type="match status" value="1"/>
</dbReference>
<protein>
    <submittedName>
        <fullName evidence="5">Glycosyltransferase family 4 protein</fullName>
    </submittedName>
</protein>
<keyword evidence="6" id="KW-1185">Reference proteome</keyword>
<keyword evidence="2" id="KW-0328">Glycosyltransferase</keyword>
<dbReference type="Proteomes" id="UP001141259">
    <property type="component" value="Unassembled WGS sequence"/>
</dbReference>
<dbReference type="RefSeq" id="WP_259623031.1">
    <property type="nucleotide sequence ID" value="NZ_JANYMP010000004.1"/>
</dbReference>
<feature type="domain" description="Glycosyl transferase family 1" evidence="4">
    <location>
        <begin position="322"/>
        <end position="494"/>
    </location>
</feature>
<sequence>MLRRTLLDRPGEPVTGWLLDLAALHGLAPLTADEARSVGERAPLWRYLHSLGLPVQGDPGSPYEKLLLDLLADWSPPPAAPVDGPTVAQAMLIGGTGQPGEGASGGLGVFLRSLGDALADRDDVGRVVTIVLAANPTAIVVERADDREHWTVHVPVDSPVALSQQEMGGHRAAITWWVRALLSRHGLSPDVVHVRYSDDGSLAVADAARLLGARVVFTLTPDPHRHLAERYPEEGADTDALRFDLHRVGVADRLVERADALVTIGGRDDELVEHFPQLEHRRAVAVEEGIAPVAGTARPALVRELFEPSRVFPRLDDSARGLPVLLNVGRLHPVKQQTVLVRAWLGAGLHRSTALVLIGGSVTARTPDEQAVLDEVLALAASVPEARGRLAVLPAWPNGKVRELEHTLVQALPSPSPHLYACSSAKEEFGIAVLEAMEAGLLVVGPRRGGLPHYVEDGRNGFLADTSTAERLGARLREVVALGGATRAVAEAGRATVRERFPIDRVAGSFARVYLGQARAGDPSSADRG</sequence>
<gene>
    <name evidence="5" type="ORF">NZH93_11765</name>
</gene>
<dbReference type="PANTHER" id="PTHR12526:SF640">
    <property type="entry name" value="COLANIC ACID BIOSYNTHESIS GLYCOSYLTRANSFERASE WCAL-RELATED"/>
    <property type="match status" value="1"/>
</dbReference>
<dbReference type="InterPro" id="IPR001296">
    <property type="entry name" value="Glyco_trans_1"/>
</dbReference>
<comment type="caution">
    <text evidence="5">The sequence shown here is derived from an EMBL/GenBank/DDBJ whole genome shotgun (WGS) entry which is preliminary data.</text>
</comment>
<dbReference type="AlphaFoldDB" id="A0A9X2VLR7"/>
<dbReference type="Pfam" id="PF00534">
    <property type="entry name" value="Glycos_transf_1"/>
    <property type="match status" value="1"/>
</dbReference>
<evidence type="ECO:0000259" key="4">
    <source>
        <dbReference type="Pfam" id="PF00534"/>
    </source>
</evidence>
<dbReference type="PANTHER" id="PTHR12526">
    <property type="entry name" value="GLYCOSYLTRANSFERASE"/>
    <property type="match status" value="1"/>
</dbReference>
<evidence type="ECO:0000256" key="1">
    <source>
        <dbReference type="ARBA" id="ARBA00009481"/>
    </source>
</evidence>
<dbReference type="GO" id="GO:0016757">
    <property type="term" value="F:glycosyltransferase activity"/>
    <property type="evidence" value="ECO:0007669"/>
    <property type="project" value="UniProtKB-KW"/>
</dbReference>
<dbReference type="SUPFAM" id="SSF53756">
    <property type="entry name" value="UDP-Glycosyltransferase/glycogen phosphorylase"/>
    <property type="match status" value="1"/>
</dbReference>
<evidence type="ECO:0000256" key="3">
    <source>
        <dbReference type="ARBA" id="ARBA00022679"/>
    </source>
</evidence>
<keyword evidence="3" id="KW-0808">Transferase</keyword>
<comment type="similarity">
    <text evidence="1">Belongs to the glycosyltransferase group 1 family. Glycosyltransferase 4 subfamily.</text>
</comment>